<reference evidence="2" key="1">
    <citation type="submission" date="2022-11" db="UniProtKB">
        <authorList>
            <consortium name="WormBaseParasite"/>
        </authorList>
    </citation>
    <scope>IDENTIFICATION</scope>
</reference>
<dbReference type="Proteomes" id="UP000887576">
    <property type="component" value="Unplaced"/>
</dbReference>
<name>A0AC34Q3F0_9BILA</name>
<protein>
    <submittedName>
        <fullName evidence="2">Anaphase-promoting complex subunit 4-like WD40 domain-containing protein</fullName>
    </submittedName>
</protein>
<accession>A0AC34Q3F0</accession>
<sequence length="249" mass="27695">MEIKVFIYLSKKLSVPFTRELRCVAWNYNRGFICAGGVDGSARLFKLHPESEKNLNNPFYMNSALEGHAQSASVEIAQWNEYYQKLTTSDDTGMIIVWAPNHQDNTWYEEMMNNRNKSTVVDMKWSHDGNKVAIAYEDGQVIVGSVEGNRIWAKDASANLNAVAFSGDSQLLLVGLADGEVHAYDSNGNFALKIPMAAIENVELEAALAGSKDSRKDMIVSMEYYVPPLKARDPEPRGGVDGKFCLTEV</sequence>
<organism evidence="1 2">
    <name type="scientific">Panagrolaimus sp. JU765</name>
    <dbReference type="NCBI Taxonomy" id="591449"/>
    <lineage>
        <taxon>Eukaryota</taxon>
        <taxon>Metazoa</taxon>
        <taxon>Ecdysozoa</taxon>
        <taxon>Nematoda</taxon>
        <taxon>Chromadorea</taxon>
        <taxon>Rhabditida</taxon>
        <taxon>Tylenchina</taxon>
        <taxon>Panagrolaimomorpha</taxon>
        <taxon>Panagrolaimoidea</taxon>
        <taxon>Panagrolaimidae</taxon>
        <taxon>Panagrolaimus</taxon>
    </lineage>
</organism>
<evidence type="ECO:0000313" key="2">
    <source>
        <dbReference type="WBParaSite" id="JU765_v2.g12490.t1"/>
    </source>
</evidence>
<dbReference type="WBParaSite" id="JU765_v2.g12490.t1">
    <property type="protein sequence ID" value="JU765_v2.g12490.t1"/>
    <property type="gene ID" value="JU765_v2.g12490"/>
</dbReference>
<proteinExistence type="predicted"/>
<evidence type="ECO:0000313" key="1">
    <source>
        <dbReference type="Proteomes" id="UP000887576"/>
    </source>
</evidence>